<evidence type="ECO:0000259" key="1">
    <source>
        <dbReference type="Pfam" id="PF12728"/>
    </source>
</evidence>
<dbReference type="EMBL" id="JALHLE010000003">
    <property type="protein sequence ID" value="MCJ2177364.1"/>
    <property type="molecule type" value="Genomic_DNA"/>
</dbReference>
<dbReference type="Proteomes" id="UP001162880">
    <property type="component" value="Unassembled WGS sequence"/>
</dbReference>
<proteinExistence type="predicted"/>
<protein>
    <submittedName>
        <fullName evidence="2">Helix-turn-helix domain-containing protein</fullName>
    </submittedName>
</protein>
<accession>A0ABT0AX23</accession>
<reference evidence="2" key="1">
    <citation type="submission" date="2022-03" db="EMBL/GenBank/DDBJ databases">
        <title>Identification of a novel bacterium isolated from mangrove sediments.</title>
        <authorList>
            <person name="Pan X."/>
        </authorList>
    </citation>
    <scope>NUCLEOTIDE SEQUENCE</scope>
    <source>
        <strain evidence="2">B2580</strain>
    </source>
</reference>
<evidence type="ECO:0000313" key="2">
    <source>
        <dbReference type="EMBL" id="MCJ2177364.1"/>
    </source>
</evidence>
<comment type="caution">
    <text evidence="2">The sequence shown here is derived from an EMBL/GenBank/DDBJ whole genome shotgun (WGS) entry which is preliminary data.</text>
</comment>
<feature type="domain" description="Helix-turn-helix" evidence="1">
    <location>
        <begin position="6"/>
        <end position="51"/>
    </location>
</feature>
<gene>
    <name evidence="2" type="ORF">MTR64_02190</name>
</gene>
<evidence type="ECO:0000313" key="3">
    <source>
        <dbReference type="Proteomes" id="UP001162880"/>
    </source>
</evidence>
<name>A0ABT0AX23_9SPHN</name>
<sequence length="60" mass="6370">MEPVLCSIAEAARSLGVGKTKTYELISDNMLECVTIGTRRLVKVASIKKLVSTGTTDKAA</sequence>
<dbReference type="Pfam" id="PF12728">
    <property type="entry name" value="HTH_17"/>
    <property type="match status" value="1"/>
</dbReference>
<organism evidence="2 3">
    <name type="scientific">Novosphingobium album</name>
    <name type="common">ex Hu et al. 2023</name>
    <dbReference type="NCBI Taxonomy" id="2930093"/>
    <lineage>
        <taxon>Bacteria</taxon>
        <taxon>Pseudomonadati</taxon>
        <taxon>Pseudomonadota</taxon>
        <taxon>Alphaproteobacteria</taxon>
        <taxon>Sphingomonadales</taxon>
        <taxon>Sphingomonadaceae</taxon>
        <taxon>Novosphingobium</taxon>
    </lineage>
</organism>
<dbReference type="RefSeq" id="WP_243990268.1">
    <property type="nucleotide sequence ID" value="NZ_JALHLE010000003.1"/>
</dbReference>
<keyword evidence="3" id="KW-1185">Reference proteome</keyword>
<dbReference type="NCBIfam" id="TIGR01764">
    <property type="entry name" value="excise"/>
    <property type="match status" value="1"/>
</dbReference>
<dbReference type="InterPro" id="IPR041657">
    <property type="entry name" value="HTH_17"/>
</dbReference>
<dbReference type="InterPro" id="IPR010093">
    <property type="entry name" value="SinI_DNA-bd"/>
</dbReference>